<dbReference type="RefSeq" id="XP_007918948.1">
    <property type="nucleotide sequence ID" value="XM_007920757.1"/>
</dbReference>
<dbReference type="AlphaFoldDB" id="R8BAC4"/>
<sequence length="476" mass="50843">MGPPSKPAERPLKESDYDVSDSLAGTGINIREEESNLAEYYAGTYGHDAKTGFPVNAPGDRGSFFGSGLANQTAQPGKDVNQKVAEAAAAERAWNESAVRLATQRAQEQNNRFLQFATVHFKADKIAKEYGLTLNLDQKNPQGPVKARNVMDYPPPKVTVQTSVGPDGAMVATYGSILPPEAYLIDQLALLSLAAKQRIRELVEDADKIATTRQQTSHGAVPAEWADAAAPLTGIDAGLASEASPRTGVESAVSPRTNPLKRSFEASQSQNSATEAKATQNAANYLAQAMREIGKADRDAEEARLRKRQKRQQGDVSTAPSRAGSVAPATPGSVAPEPEKAPTKKELKKNAQAKLADASNAANVNRTTMAFLGGMGKKKGKSYSWMSGGGASGASTPSKIQTQGLPGTPGATPSAKAPEDTRLTQEGRHKLGTWREYSEKGKNVQLRDWVVVLERDGREKAALQFAYDKLDESEPK</sequence>
<name>R8BAC4_PHAM7</name>
<evidence type="ECO:0000313" key="2">
    <source>
        <dbReference type="EMBL" id="EON96241.1"/>
    </source>
</evidence>
<feature type="region of interest" description="Disordered" evidence="1">
    <location>
        <begin position="296"/>
        <end position="360"/>
    </location>
</feature>
<organism evidence="2 3">
    <name type="scientific">Phaeoacremonium minimum (strain UCR-PA7)</name>
    <name type="common">Esca disease fungus</name>
    <name type="synonym">Togninia minima</name>
    <dbReference type="NCBI Taxonomy" id="1286976"/>
    <lineage>
        <taxon>Eukaryota</taxon>
        <taxon>Fungi</taxon>
        <taxon>Dikarya</taxon>
        <taxon>Ascomycota</taxon>
        <taxon>Pezizomycotina</taxon>
        <taxon>Sordariomycetes</taxon>
        <taxon>Sordariomycetidae</taxon>
        <taxon>Togniniales</taxon>
        <taxon>Togniniaceae</taxon>
        <taxon>Phaeoacremonium</taxon>
    </lineage>
</organism>
<evidence type="ECO:0000256" key="1">
    <source>
        <dbReference type="SAM" id="MobiDB-lite"/>
    </source>
</evidence>
<evidence type="ECO:0000313" key="3">
    <source>
        <dbReference type="Proteomes" id="UP000014074"/>
    </source>
</evidence>
<dbReference type="OrthoDB" id="21060at2759"/>
<dbReference type="KEGG" id="tmn:UCRPA7_8240"/>
<dbReference type="EMBL" id="KB933350">
    <property type="protein sequence ID" value="EON96241.1"/>
    <property type="molecule type" value="Genomic_DNA"/>
</dbReference>
<dbReference type="GeneID" id="19329073"/>
<protein>
    <submittedName>
        <fullName evidence="2">Putative tpa inducible protein</fullName>
    </submittedName>
</protein>
<feature type="compositionally biased region" description="Basic and acidic residues" evidence="1">
    <location>
        <begin position="7"/>
        <end position="16"/>
    </location>
</feature>
<feature type="compositionally biased region" description="Polar residues" evidence="1">
    <location>
        <begin position="396"/>
        <end position="405"/>
    </location>
</feature>
<proteinExistence type="predicted"/>
<accession>R8BAC4</accession>
<dbReference type="eggNOG" id="ENOG502S5JC">
    <property type="taxonomic scope" value="Eukaryota"/>
</dbReference>
<gene>
    <name evidence="2" type="ORF">UCRPA7_8240</name>
</gene>
<feature type="compositionally biased region" description="Basic and acidic residues" evidence="1">
    <location>
        <begin position="417"/>
        <end position="429"/>
    </location>
</feature>
<dbReference type="HOGENOM" id="CLU_015147_1_0_1"/>
<feature type="compositionally biased region" description="Basic and acidic residues" evidence="1">
    <location>
        <begin position="337"/>
        <end position="349"/>
    </location>
</feature>
<feature type="region of interest" description="Disordered" evidence="1">
    <location>
        <begin position="375"/>
        <end position="429"/>
    </location>
</feature>
<feature type="region of interest" description="Disordered" evidence="1">
    <location>
        <begin position="240"/>
        <end position="278"/>
    </location>
</feature>
<feature type="compositionally biased region" description="Polar residues" evidence="1">
    <location>
        <begin position="265"/>
        <end position="278"/>
    </location>
</feature>
<keyword evidence="3" id="KW-1185">Reference proteome</keyword>
<dbReference type="Proteomes" id="UP000014074">
    <property type="component" value="Unassembled WGS sequence"/>
</dbReference>
<feature type="region of interest" description="Disordered" evidence="1">
    <location>
        <begin position="1"/>
        <end position="28"/>
    </location>
</feature>
<reference evidence="3" key="1">
    <citation type="journal article" date="2013" name="Genome Announc.">
        <title>Draft genome sequence of the ascomycete Phaeoacremonium aleophilum strain UCR-PA7, a causal agent of the esca disease complex in grapevines.</title>
        <authorList>
            <person name="Blanco-Ulate B."/>
            <person name="Rolshausen P."/>
            <person name="Cantu D."/>
        </authorList>
    </citation>
    <scope>NUCLEOTIDE SEQUENCE [LARGE SCALE GENOMIC DNA]</scope>
    <source>
        <strain evidence="3">UCR-PA7</strain>
    </source>
</reference>